<dbReference type="InterPro" id="IPR032466">
    <property type="entry name" value="Metal_Hydrolase"/>
</dbReference>
<organism evidence="1 2">
    <name type="scientific">Inconstantimicrobium porci</name>
    <dbReference type="NCBI Taxonomy" id="2652291"/>
    <lineage>
        <taxon>Bacteria</taxon>
        <taxon>Bacillati</taxon>
        <taxon>Bacillota</taxon>
        <taxon>Clostridia</taxon>
        <taxon>Eubacteriales</taxon>
        <taxon>Clostridiaceae</taxon>
        <taxon>Inconstantimicrobium</taxon>
    </lineage>
</organism>
<evidence type="ECO:0000313" key="2">
    <source>
        <dbReference type="Proteomes" id="UP000460287"/>
    </source>
</evidence>
<dbReference type="PANTHER" id="PTHR10443:SF12">
    <property type="entry name" value="DIPEPTIDASE"/>
    <property type="match status" value="1"/>
</dbReference>
<dbReference type="PANTHER" id="PTHR10443">
    <property type="entry name" value="MICROSOMAL DIPEPTIDASE"/>
    <property type="match status" value="1"/>
</dbReference>
<dbReference type="PROSITE" id="PS51365">
    <property type="entry name" value="RENAL_DIPEPTIDASE_2"/>
    <property type="match status" value="1"/>
</dbReference>
<comment type="caution">
    <text evidence="1">The sequence shown here is derived from an EMBL/GenBank/DDBJ whole genome shotgun (WGS) entry which is preliminary data.</text>
</comment>
<dbReference type="GO" id="GO:0006508">
    <property type="term" value="P:proteolysis"/>
    <property type="evidence" value="ECO:0007669"/>
    <property type="project" value="InterPro"/>
</dbReference>
<dbReference type="SUPFAM" id="SSF51556">
    <property type="entry name" value="Metallo-dependent hydrolases"/>
    <property type="match status" value="1"/>
</dbReference>
<reference evidence="1 2" key="1">
    <citation type="submission" date="2019-08" db="EMBL/GenBank/DDBJ databases">
        <title>In-depth cultivation of the pig gut microbiome towards novel bacterial diversity and tailored functional studies.</title>
        <authorList>
            <person name="Wylensek D."/>
            <person name="Hitch T.C.A."/>
            <person name="Clavel T."/>
        </authorList>
    </citation>
    <scope>NUCLEOTIDE SEQUENCE [LARGE SCALE GENOMIC DNA]</scope>
    <source>
        <strain evidence="1 2">WCA-383-APC-5B</strain>
    </source>
</reference>
<gene>
    <name evidence="1" type="ORF">FYJ33_00625</name>
</gene>
<dbReference type="AlphaFoldDB" id="A0A7X2MVS9"/>
<accession>A0A7X2MVS9</accession>
<dbReference type="RefSeq" id="WP_154529834.1">
    <property type="nucleotide sequence ID" value="NZ_VULX01000001.1"/>
</dbReference>
<protein>
    <submittedName>
        <fullName evidence="1">Membrane dipeptidase</fullName>
    </submittedName>
</protein>
<keyword evidence="2" id="KW-1185">Reference proteome</keyword>
<proteinExistence type="predicted"/>
<dbReference type="Proteomes" id="UP000460287">
    <property type="component" value="Unassembled WGS sequence"/>
</dbReference>
<dbReference type="InterPro" id="IPR008257">
    <property type="entry name" value="Pept_M19"/>
</dbReference>
<name>A0A7X2MVS9_9CLOT</name>
<evidence type="ECO:0000313" key="1">
    <source>
        <dbReference type="EMBL" id="MSR89950.1"/>
    </source>
</evidence>
<dbReference type="GO" id="GO:0070573">
    <property type="term" value="F:metallodipeptidase activity"/>
    <property type="evidence" value="ECO:0007669"/>
    <property type="project" value="InterPro"/>
</dbReference>
<sequence length="308" mass="35410">MKFIDLHCDTASMMYYKKQHLMKNYFSIDTEKLKKGNASAQFFAFFIDSKKLEIKKEFDNMYDNFMHEMESSSDICIAESYNDYKNNVLKKKISALLTIEEGQVLEGCMNNLYDAYEKGIRLITLTWNYENSIGYPNCRKEFMNLGLKEFGINLISEMNRLGVIIDTSHLSDGGFYDVAKFSRKPFAASHSNSREVRNHPRNLTDDMIRVLADKGGIMGLNYCNSFVGSEKITSIEGLINHVSHIVNVGGQEVIALGSDFDGIENEVEFKNPSHIDMFYTALQRKGYSDDFIDKLFYKNAERFIKDVL</sequence>
<dbReference type="Gene3D" id="3.20.20.140">
    <property type="entry name" value="Metal-dependent hydrolases"/>
    <property type="match status" value="1"/>
</dbReference>
<dbReference type="Pfam" id="PF01244">
    <property type="entry name" value="Peptidase_M19"/>
    <property type="match status" value="1"/>
</dbReference>
<dbReference type="EMBL" id="VULX01000001">
    <property type="protein sequence ID" value="MSR89950.1"/>
    <property type="molecule type" value="Genomic_DNA"/>
</dbReference>